<gene>
    <name evidence="3" type="ORF">NTJ_06848</name>
</gene>
<evidence type="ECO:0000256" key="1">
    <source>
        <dbReference type="SAM" id="MobiDB-lite"/>
    </source>
</evidence>
<evidence type="ECO:0000313" key="3">
    <source>
        <dbReference type="EMBL" id="BES94039.1"/>
    </source>
</evidence>
<feature type="region of interest" description="Disordered" evidence="1">
    <location>
        <begin position="1"/>
        <end position="46"/>
    </location>
</feature>
<proteinExistence type="predicted"/>
<dbReference type="Pfam" id="PF23672">
    <property type="entry name" value="DUF7153"/>
    <property type="match status" value="1"/>
</dbReference>
<sequence>MNILFRKNMESASGGGGASKGLGKRPPQRKAKAGPRRSGGLQAPPMDDHFGFRTHIFLSPSHSGDYDDYCGTTGISGGIDGGFDGLRRNSGGFTLQIEPRKPSVKDFYDMNVSFTPENQGYATRTMKPISLHPVPKAEFGELHALDKDCFIIPVASVDRFLPAGVPMPLIESKQSQLSVVEVDDPKLCVLIHLMTQMEPIEPVLESPLTLPFVKQKSAACDLLLEVGASRMAMEGMLLSNLEKNAEFPFIAYYLINKGKTDPGEFFHNCRATSLRKFDPKNTRYTAVHTFDLFNEVATIARPPLDPTSKRPRSSATGFIVSVYKVFEGDDGEKFEKNWLYWTGARMIYKSLPKSVGLRRITLHKSVSSGDKLYLLLVECSNFLQDLSAAAVLIPALRARLCGYTGLYRTTAIF</sequence>
<dbReference type="PANTHER" id="PTHR22198">
    <property type="entry name" value="FERM DOMAIN-CONTAINING PROTEIN"/>
    <property type="match status" value="1"/>
</dbReference>
<keyword evidence="4" id="KW-1185">Reference proteome</keyword>
<dbReference type="PANTHER" id="PTHR22198:SF1">
    <property type="entry name" value="FERM DOMAIN-CONTAINING PROTEIN"/>
    <property type="match status" value="1"/>
</dbReference>
<organism evidence="3 4">
    <name type="scientific">Nesidiocoris tenuis</name>
    <dbReference type="NCBI Taxonomy" id="355587"/>
    <lineage>
        <taxon>Eukaryota</taxon>
        <taxon>Metazoa</taxon>
        <taxon>Ecdysozoa</taxon>
        <taxon>Arthropoda</taxon>
        <taxon>Hexapoda</taxon>
        <taxon>Insecta</taxon>
        <taxon>Pterygota</taxon>
        <taxon>Neoptera</taxon>
        <taxon>Paraneoptera</taxon>
        <taxon>Hemiptera</taxon>
        <taxon>Heteroptera</taxon>
        <taxon>Panheteroptera</taxon>
        <taxon>Cimicomorpha</taxon>
        <taxon>Miridae</taxon>
        <taxon>Dicyphina</taxon>
        <taxon>Nesidiocoris</taxon>
    </lineage>
</organism>
<reference evidence="3 4" key="1">
    <citation type="submission" date="2023-09" db="EMBL/GenBank/DDBJ databases">
        <title>Nesidiocoris tenuis whole genome shotgun sequence.</title>
        <authorList>
            <person name="Shibata T."/>
            <person name="Shimoda M."/>
            <person name="Kobayashi T."/>
            <person name="Uehara T."/>
        </authorList>
    </citation>
    <scope>NUCLEOTIDE SEQUENCE [LARGE SCALE GENOMIC DNA]</scope>
    <source>
        <strain evidence="3 4">Japan</strain>
    </source>
</reference>
<name>A0ABN7ARF1_9HEMI</name>
<feature type="compositionally biased region" description="Basic residues" evidence="1">
    <location>
        <begin position="22"/>
        <end position="35"/>
    </location>
</feature>
<dbReference type="InterPro" id="IPR055577">
    <property type="entry name" value="DUF7153"/>
</dbReference>
<evidence type="ECO:0000313" key="4">
    <source>
        <dbReference type="Proteomes" id="UP001307889"/>
    </source>
</evidence>
<evidence type="ECO:0000259" key="2">
    <source>
        <dbReference type="Pfam" id="PF23672"/>
    </source>
</evidence>
<accession>A0ABN7ARF1</accession>
<feature type="domain" description="DUF7153" evidence="2">
    <location>
        <begin position="233"/>
        <end position="408"/>
    </location>
</feature>
<dbReference type="Proteomes" id="UP001307889">
    <property type="component" value="Chromosome 4"/>
</dbReference>
<protein>
    <recommendedName>
        <fullName evidence="2">DUF7153 domain-containing protein</fullName>
    </recommendedName>
</protein>
<dbReference type="EMBL" id="AP028912">
    <property type="protein sequence ID" value="BES94039.1"/>
    <property type="molecule type" value="Genomic_DNA"/>
</dbReference>